<comment type="similarity">
    <text evidence="3">Belongs to the homoserine dehydrogenase family.</text>
</comment>
<sequence length="283" mass="30551">MKIGFAGFGCVNQGAYKIICERCIDVEISAVLVRNPAAYQSQFPALPFTTNLADLQSCEVVLEAISSDSYDIALFCAQNKIHYVTANKALVAAHYSYFTSLPTRFLFEASVMSGTPVISTLLSTFGLKSVRGILNGSCNYILTAQKNGQSQQQAISKAKQLGILEADPSADLDGLDAARKLLIICKTGGLNVNMQDVKMQSITNQQQTNMNLKQISSYQNGVLSVKVEQISENDSLANINGTMNVVELEFEFIGKITITGCGAGSEQTGFGQVCDLLRIMKGK</sequence>
<evidence type="ECO:0000256" key="5">
    <source>
        <dbReference type="ARBA" id="ARBA00013376"/>
    </source>
</evidence>
<evidence type="ECO:0000313" key="14">
    <source>
        <dbReference type="Proteomes" id="UP001642409"/>
    </source>
</evidence>
<evidence type="ECO:0000256" key="2">
    <source>
        <dbReference type="ARBA" id="ARBA00005062"/>
    </source>
</evidence>
<keyword evidence="7" id="KW-0791">Threonine biosynthesis</keyword>
<dbReference type="GO" id="GO:0009086">
    <property type="term" value="P:methionine biosynthetic process"/>
    <property type="evidence" value="ECO:0007669"/>
    <property type="project" value="UniProtKB-KW"/>
</dbReference>
<feature type="domain" description="Aspartate/homoserine dehydrogenase NAD-binding" evidence="11">
    <location>
        <begin position="8"/>
        <end position="95"/>
    </location>
</feature>
<dbReference type="EMBL" id="CATOUU010000841">
    <property type="protein sequence ID" value="CAI9953720.1"/>
    <property type="molecule type" value="Genomic_DNA"/>
</dbReference>
<evidence type="ECO:0000256" key="3">
    <source>
        <dbReference type="ARBA" id="ARBA00006753"/>
    </source>
</evidence>
<evidence type="ECO:0000259" key="10">
    <source>
        <dbReference type="Pfam" id="PF00742"/>
    </source>
</evidence>
<dbReference type="EC" id="1.1.1.3" evidence="4"/>
<gene>
    <name evidence="12" type="ORF">HINF_LOCUS41365</name>
    <name evidence="13" type="ORF">HINF_LOCUS42524</name>
</gene>
<protein>
    <recommendedName>
        <fullName evidence="5">Homoserine dehydrogenase</fullName>
        <ecNumber evidence="4">1.1.1.3</ecNumber>
    </recommendedName>
</protein>
<evidence type="ECO:0000256" key="7">
    <source>
        <dbReference type="ARBA" id="ARBA00022697"/>
    </source>
</evidence>
<dbReference type="PANTHER" id="PTHR43331">
    <property type="entry name" value="HOMOSERINE DEHYDROGENASE"/>
    <property type="match status" value="1"/>
</dbReference>
<evidence type="ECO:0000313" key="12">
    <source>
        <dbReference type="EMBL" id="CAI9953720.1"/>
    </source>
</evidence>
<comment type="pathway">
    <text evidence="1">Amino-acid biosynthesis; L-threonine biosynthesis; L-threonine from L-aspartate: step 3/5.</text>
</comment>
<dbReference type="GO" id="GO:0004412">
    <property type="term" value="F:homoserine dehydrogenase activity"/>
    <property type="evidence" value="ECO:0007669"/>
    <property type="project" value="UniProtKB-EC"/>
</dbReference>
<accession>A0AA86QL25</accession>
<evidence type="ECO:0000313" key="13">
    <source>
        <dbReference type="EMBL" id="CAL6048097.1"/>
    </source>
</evidence>
<organism evidence="12">
    <name type="scientific">Hexamita inflata</name>
    <dbReference type="NCBI Taxonomy" id="28002"/>
    <lineage>
        <taxon>Eukaryota</taxon>
        <taxon>Metamonada</taxon>
        <taxon>Diplomonadida</taxon>
        <taxon>Hexamitidae</taxon>
        <taxon>Hexamitinae</taxon>
        <taxon>Hexamita</taxon>
    </lineage>
</organism>
<dbReference type="AlphaFoldDB" id="A0AA86QL25"/>
<evidence type="ECO:0000259" key="11">
    <source>
        <dbReference type="Pfam" id="PF03447"/>
    </source>
</evidence>
<dbReference type="Gene3D" id="3.30.360.10">
    <property type="entry name" value="Dihydrodipicolinate Reductase, domain 2"/>
    <property type="match status" value="1"/>
</dbReference>
<keyword evidence="8" id="KW-0560">Oxidoreductase</keyword>
<evidence type="ECO:0000256" key="1">
    <source>
        <dbReference type="ARBA" id="ARBA00005056"/>
    </source>
</evidence>
<evidence type="ECO:0000256" key="6">
    <source>
        <dbReference type="ARBA" id="ARBA00022605"/>
    </source>
</evidence>
<evidence type="ECO:0000256" key="8">
    <source>
        <dbReference type="ARBA" id="ARBA00023002"/>
    </source>
</evidence>
<dbReference type="SUPFAM" id="SSF55347">
    <property type="entry name" value="Glyceraldehyde-3-phosphate dehydrogenase-like, C-terminal domain"/>
    <property type="match status" value="1"/>
</dbReference>
<dbReference type="GO" id="GO:0050661">
    <property type="term" value="F:NADP binding"/>
    <property type="evidence" value="ECO:0007669"/>
    <property type="project" value="InterPro"/>
</dbReference>
<comment type="pathway">
    <text evidence="2">Amino-acid biosynthesis; L-methionine biosynthesis via de novo pathway; L-homoserine from L-aspartate: step 3/3.</text>
</comment>
<dbReference type="EMBL" id="CAXDID020000174">
    <property type="protein sequence ID" value="CAL6048097.1"/>
    <property type="molecule type" value="Genomic_DNA"/>
</dbReference>
<comment type="caution">
    <text evidence="12">The sequence shown here is derived from an EMBL/GenBank/DDBJ whole genome shotgun (WGS) entry which is preliminary data.</text>
</comment>
<reference evidence="12" key="1">
    <citation type="submission" date="2023-06" db="EMBL/GenBank/DDBJ databases">
        <authorList>
            <person name="Kurt Z."/>
        </authorList>
    </citation>
    <scope>NUCLEOTIDE SEQUENCE</scope>
</reference>
<dbReference type="GO" id="GO:0009088">
    <property type="term" value="P:threonine biosynthetic process"/>
    <property type="evidence" value="ECO:0007669"/>
    <property type="project" value="UniProtKB-KW"/>
</dbReference>
<dbReference type="InterPro" id="IPR036291">
    <property type="entry name" value="NAD(P)-bd_dom_sf"/>
</dbReference>
<name>A0AA86QL25_9EUKA</name>
<dbReference type="PANTHER" id="PTHR43331:SF1">
    <property type="entry name" value="HOMOSERINE DEHYDROGENASE"/>
    <property type="match status" value="1"/>
</dbReference>
<keyword evidence="9" id="KW-0486">Methionine biosynthesis</keyword>
<keyword evidence="6" id="KW-0028">Amino-acid biosynthesis</keyword>
<reference evidence="13 14" key="2">
    <citation type="submission" date="2024-07" db="EMBL/GenBank/DDBJ databases">
        <authorList>
            <person name="Akdeniz Z."/>
        </authorList>
    </citation>
    <scope>NUCLEOTIDE SEQUENCE [LARGE SCALE GENOMIC DNA]</scope>
</reference>
<keyword evidence="14" id="KW-1185">Reference proteome</keyword>
<evidence type="ECO:0000256" key="4">
    <source>
        <dbReference type="ARBA" id="ARBA00013213"/>
    </source>
</evidence>
<dbReference type="Proteomes" id="UP001642409">
    <property type="component" value="Unassembled WGS sequence"/>
</dbReference>
<dbReference type="Pfam" id="PF03447">
    <property type="entry name" value="NAD_binding_3"/>
    <property type="match status" value="1"/>
</dbReference>
<dbReference type="SUPFAM" id="SSF51735">
    <property type="entry name" value="NAD(P)-binding Rossmann-fold domains"/>
    <property type="match status" value="1"/>
</dbReference>
<proteinExistence type="inferred from homology"/>
<dbReference type="Pfam" id="PF00742">
    <property type="entry name" value="Homoserine_dh"/>
    <property type="match status" value="1"/>
</dbReference>
<dbReference type="InterPro" id="IPR005106">
    <property type="entry name" value="Asp/hSer_DH_NAD-bd"/>
</dbReference>
<evidence type="ECO:0000256" key="9">
    <source>
        <dbReference type="ARBA" id="ARBA00023167"/>
    </source>
</evidence>
<dbReference type="InterPro" id="IPR001342">
    <property type="entry name" value="HDH_cat"/>
</dbReference>
<dbReference type="Gene3D" id="3.40.50.720">
    <property type="entry name" value="NAD(P)-binding Rossmann-like Domain"/>
    <property type="match status" value="1"/>
</dbReference>
<feature type="domain" description="Homoserine dehydrogenase catalytic" evidence="10">
    <location>
        <begin position="120"/>
        <end position="277"/>
    </location>
</feature>